<dbReference type="CDD" id="cd17546">
    <property type="entry name" value="REC_hyHK_CKI1_RcsC-like"/>
    <property type="match status" value="1"/>
</dbReference>
<dbReference type="PANTHER" id="PTHR45339">
    <property type="entry name" value="HYBRID SIGNAL TRANSDUCTION HISTIDINE KINASE J"/>
    <property type="match status" value="1"/>
</dbReference>
<feature type="domain" description="Response regulatory" evidence="4">
    <location>
        <begin position="16"/>
        <end position="132"/>
    </location>
</feature>
<sequence length="136" mass="14904">MPTESEGSPETTDKCSILLVEDNPLNQKVVRLMLSKYAIEPDIANHGEEAVEKVKESKYDLILMDLHMPGMHGVEAAGIIREMLGDQCPPIVALTADVYHASESDILSQGLSGFLTKPISSQMLRDCVEKHTGLKL</sequence>
<evidence type="ECO:0000313" key="5">
    <source>
        <dbReference type="EMBL" id="NDV61849.1"/>
    </source>
</evidence>
<protein>
    <submittedName>
        <fullName evidence="5">Response regulator</fullName>
    </submittedName>
</protein>
<dbReference type="InterPro" id="IPR001789">
    <property type="entry name" value="Sig_transdc_resp-reg_receiver"/>
</dbReference>
<evidence type="ECO:0000256" key="3">
    <source>
        <dbReference type="PROSITE-ProRule" id="PRU00169"/>
    </source>
</evidence>
<dbReference type="Pfam" id="PF00072">
    <property type="entry name" value="Response_reg"/>
    <property type="match status" value="1"/>
</dbReference>
<evidence type="ECO:0000256" key="2">
    <source>
        <dbReference type="ARBA" id="ARBA00023012"/>
    </source>
</evidence>
<gene>
    <name evidence="5" type="ORF">G0Q06_05245</name>
</gene>
<dbReference type="Proteomes" id="UP000478417">
    <property type="component" value="Unassembled WGS sequence"/>
</dbReference>
<proteinExistence type="predicted"/>
<evidence type="ECO:0000256" key="1">
    <source>
        <dbReference type="ARBA" id="ARBA00022553"/>
    </source>
</evidence>
<dbReference type="InterPro" id="IPR011006">
    <property type="entry name" value="CheY-like_superfamily"/>
</dbReference>
<comment type="caution">
    <text evidence="5">The sequence shown here is derived from an EMBL/GenBank/DDBJ whole genome shotgun (WGS) entry which is preliminary data.</text>
</comment>
<organism evidence="5 6">
    <name type="scientific">Oceanipulchritudo coccoides</name>
    <dbReference type="NCBI Taxonomy" id="2706888"/>
    <lineage>
        <taxon>Bacteria</taxon>
        <taxon>Pseudomonadati</taxon>
        <taxon>Verrucomicrobiota</taxon>
        <taxon>Opitutia</taxon>
        <taxon>Puniceicoccales</taxon>
        <taxon>Oceanipulchritudinaceae</taxon>
        <taxon>Oceanipulchritudo</taxon>
    </lineage>
</organism>
<dbReference type="GO" id="GO:0000160">
    <property type="term" value="P:phosphorelay signal transduction system"/>
    <property type="evidence" value="ECO:0007669"/>
    <property type="project" value="UniProtKB-KW"/>
</dbReference>
<keyword evidence="6" id="KW-1185">Reference proteome</keyword>
<evidence type="ECO:0000313" key="6">
    <source>
        <dbReference type="Proteomes" id="UP000478417"/>
    </source>
</evidence>
<dbReference type="SUPFAM" id="SSF52172">
    <property type="entry name" value="CheY-like"/>
    <property type="match status" value="1"/>
</dbReference>
<evidence type="ECO:0000259" key="4">
    <source>
        <dbReference type="PROSITE" id="PS50110"/>
    </source>
</evidence>
<dbReference type="SMART" id="SM00448">
    <property type="entry name" value="REC"/>
    <property type="match status" value="1"/>
</dbReference>
<keyword evidence="1 3" id="KW-0597">Phosphoprotein</keyword>
<dbReference type="RefSeq" id="WP_163963148.1">
    <property type="nucleotide sequence ID" value="NZ_JAAGNX010000001.1"/>
</dbReference>
<dbReference type="PANTHER" id="PTHR45339:SF1">
    <property type="entry name" value="HYBRID SIGNAL TRANSDUCTION HISTIDINE KINASE J"/>
    <property type="match status" value="1"/>
</dbReference>
<dbReference type="EMBL" id="JAAGNX010000001">
    <property type="protein sequence ID" value="NDV61849.1"/>
    <property type="molecule type" value="Genomic_DNA"/>
</dbReference>
<keyword evidence="2" id="KW-0902">Two-component regulatory system</keyword>
<reference evidence="5 6" key="1">
    <citation type="submission" date="2020-02" db="EMBL/GenBank/DDBJ databases">
        <title>Albibacoteraceae fam. nov., the first described family within the subdivision 4 Verrucomicrobia.</title>
        <authorList>
            <person name="Xi F."/>
        </authorList>
    </citation>
    <scope>NUCLEOTIDE SEQUENCE [LARGE SCALE GENOMIC DNA]</scope>
    <source>
        <strain evidence="5 6">CK1056</strain>
    </source>
</reference>
<name>A0A6B2M0K9_9BACT</name>
<feature type="modified residue" description="4-aspartylphosphate" evidence="3">
    <location>
        <position position="65"/>
    </location>
</feature>
<dbReference type="PROSITE" id="PS50110">
    <property type="entry name" value="RESPONSE_REGULATORY"/>
    <property type="match status" value="1"/>
</dbReference>
<dbReference type="Gene3D" id="3.40.50.2300">
    <property type="match status" value="1"/>
</dbReference>
<accession>A0A6B2M0K9</accession>
<dbReference type="AlphaFoldDB" id="A0A6B2M0K9"/>